<gene>
    <name evidence="2" type="primary">BBLF2</name>
    <name evidence="2" type="synonym">BBLF3</name>
</gene>
<evidence type="ECO:0000313" key="6">
    <source>
        <dbReference type="EMBL" id="QBM05803.1"/>
    </source>
</evidence>
<dbReference type="EMBL" id="MH144220">
    <property type="protein sequence ID" value="QBM05568.1"/>
    <property type="molecule type" value="Genomic_DNA"/>
</dbReference>
<name>A0A0C7NMR4_EBVG</name>
<proteinExistence type="inferred from homology"/>
<protein>
    <submittedName>
        <fullName evidence="3">BBLF2/BBLF3 protein</fullName>
    </submittedName>
    <submittedName>
        <fullName evidence="2">Helicase-primase subunit BBLF2/3</fullName>
    </submittedName>
</protein>
<dbReference type="InterPro" id="IPR004996">
    <property type="entry name" value="HSV_HEPA"/>
</dbReference>
<dbReference type="GO" id="GO:0019079">
    <property type="term" value="P:viral genome replication"/>
    <property type="evidence" value="ECO:0007669"/>
    <property type="project" value="InterPro"/>
</dbReference>
<dbReference type="Proteomes" id="UP000276810">
    <property type="component" value="Genome"/>
</dbReference>
<evidence type="ECO:0000313" key="2">
    <source>
        <dbReference type="EMBL" id="CEP79201.1"/>
    </source>
</evidence>
<dbReference type="EMBL" id="MH144212">
    <property type="protein sequence ID" value="QBM04910.1"/>
    <property type="molecule type" value="Genomic_DNA"/>
</dbReference>
<keyword evidence="2" id="KW-0347">Helicase</keyword>
<keyword evidence="2" id="KW-0067">ATP-binding</keyword>
<dbReference type="Pfam" id="PF03324">
    <property type="entry name" value="Herpes_HEPA"/>
    <property type="match status" value="1"/>
</dbReference>
<evidence type="ECO:0000256" key="1">
    <source>
        <dbReference type="SAM" id="MobiDB-lite"/>
    </source>
</evidence>
<sequence>MMETPAESVRARVSSVTFYNVTQTAGRWWAIWVVGIVPIKREDVETLIVVQACQPPLGGSLEPPVVNAPSTTELNFLRWERELRRSGGLIAMLADAAEKDLFDLSFRTRDRRLLSAARVEDEQGLIFQPLFPAQVVCQSCSGDDGRDQQPPPVDGFGSEMEGEQTCPHAQRHSESPGQLDVYIRTPRGDVFTYSTETPDDPSPVPFRDILRPVTYEVDLVSSDGATGRGGDARRHRVSLKILEPAGGFESWLVNSWSMAGGGLYAFLRSIYASCYANHRGTKPIFYLLDPELCPGGSDFQPYVPGFPFLPIHYVGRARPAFWHRAPHSEGLLLLDLNLGVSGTPLADALLGLDARSGQRRGSLLLQQIWPPTRKEINPRHVCTREGGEGGGEDETTVVGRAEATAILEADATWWLYELARCHLSARGAPVGTPDGGGQARDAQTWLRALHRYGTSDTRRALGGLYTAVTRVLLHAAADLGLTWAYADEFILGFVAPTSAHPSKEPLAQAFLQGVKDSEDASRLDRDVMGGEATVARRHIRVKARRGPGCLLMAIFQGDLYVGGCREHSGPFLVWHEAFSWTLDQLAARPEADKAPPSHDRLLTLVRDLTRRLAPGRRRNRFWALPRAWLQRLRRAGLRLPGSHVCLLDKDGARPAPCQTATEHGLSPTAYFREIMAFLLDVISALHPGYAMPMEIMRETDLLMTVLSLF</sequence>
<dbReference type="GO" id="GO:0004386">
    <property type="term" value="F:helicase activity"/>
    <property type="evidence" value="ECO:0007669"/>
    <property type="project" value="UniProtKB-KW"/>
</dbReference>
<dbReference type="HAMAP" id="MF_04010">
    <property type="entry name" value="HSV_HEPA"/>
    <property type="match status" value="1"/>
</dbReference>
<organism evidence="2">
    <name type="scientific">Epstein-Barr virus (strain GD1)</name>
    <name type="common">HHV-4</name>
    <name type="synonym">Human gammaherpesvirus 4</name>
    <dbReference type="NCBI Taxonomy" id="10376"/>
    <lineage>
        <taxon>Viruses</taxon>
        <taxon>Duplodnaviria</taxon>
        <taxon>Heunggongvirae</taxon>
        <taxon>Peploviricota</taxon>
        <taxon>Herviviricetes</taxon>
        <taxon>Herpesvirales</taxon>
        <taxon>Orthoherpesviridae</taxon>
        <taxon>Gammaherpesvirinae</taxon>
        <taxon>Lymphocryptovirus</taxon>
        <taxon>Lymphocryptovirus humangamma4</taxon>
    </lineage>
</organism>
<keyword evidence="2" id="KW-0378">Hydrolase</keyword>
<dbReference type="EMBL" id="LN824142">
    <property type="protein sequence ID" value="CEP79201.1"/>
    <property type="molecule type" value="Genomic_DNA"/>
</dbReference>
<dbReference type="EMBL" id="MH144223">
    <property type="protein sequence ID" value="QBM05803.1"/>
    <property type="molecule type" value="Genomic_DNA"/>
</dbReference>
<keyword evidence="2" id="KW-0547">Nucleotide-binding</keyword>
<reference evidence="3" key="2">
    <citation type="journal article" date="2018" name="Leukemia">
        <title>Genomic and transcriptomic landscapes of Epstein-Barr virus in extranodal natural killer T-cell lymphoma.</title>
        <authorList>
            <person name="Peng R.J."/>
            <person name="Han B.W."/>
            <person name="Cai Q.Q."/>
            <person name="Zuo X.Y."/>
            <person name="Xia T."/>
            <person name="Chen J.R."/>
            <person name="Feng L.N."/>
            <person name="Lim J.Q."/>
            <person name="Chen S.W."/>
            <person name="Zeng M.S."/>
            <person name="Guo Y.M."/>
            <person name="Li B."/>
            <person name="Xia X.J."/>
            <person name="Xia Y."/>
            <person name="Laurensia Y."/>
            <person name="Chia B.K."/>
            <person name="Huang H.Q."/>
            <person name="Young K.H."/>
            <person name="Lim S.T."/>
            <person name="Ong C.K."/>
            <person name="Zeng Y.X."/>
            <person name="Bei J.X."/>
        </authorList>
    </citation>
    <scope>NUCLEOTIDE SEQUENCE</scope>
    <source>
        <strain evidence="3">NKTCL-SG01</strain>
        <strain evidence="4">NKTCL-SG02</strain>
        <strain evidence="5">NKTCL-SG09</strain>
        <strain evidence="6">NKTCL-SG12</strain>
    </source>
</reference>
<evidence type="ECO:0000313" key="3">
    <source>
        <dbReference type="EMBL" id="QBM04910.1"/>
    </source>
</evidence>
<evidence type="ECO:0000313" key="4">
    <source>
        <dbReference type="EMBL" id="QBM04993.1"/>
    </source>
</evidence>
<dbReference type="EMBL" id="MH144213">
    <property type="protein sequence ID" value="QBM04993.1"/>
    <property type="molecule type" value="Genomic_DNA"/>
</dbReference>
<reference evidence="2" key="1">
    <citation type="submission" date="2015-02" db="EMBL/GenBank/DDBJ databases">
        <authorList>
            <person name="Grayson E Nicholas"/>
        </authorList>
    </citation>
    <scope>NUCLEOTIDE SEQUENCE</scope>
</reference>
<organismHost>
    <name type="scientific">Homo sapiens</name>
    <name type="common">Human</name>
    <dbReference type="NCBI Taxonomy" id="9606"/>
</organismHost>
<feature type="region of interest" description="Disordered" evidence="1">
    <location>
        <begin position="141"/>
        <end position="176"/>
    </location>
</feature>
<evidence type="ECO:0000313" key="5">
    <source>
        <dbReference type="EMBL" id="QBM05568.1"/>
    </source>
</evidence>
<accession>A0A0C7NMR4</accession>
<reference evidence="3" key="3">
    <citation type="submission" date="2018-03" db="EMBL/GenBank/DDBJ databases">
        <authorList>
            <person name="Bei J.-X."/>
            <person name="Han B.-W."/>
        </authorList>
    </citation>
    <scope>NUCLEOTIDE SEQUENCE</scope>
    <source>
        <strain evidence="3">NKTCL-SG01</strain>
        <strain evidence="4">NKTCL-SG02</strain>
        <strain evidence="5">NKTCL-SG09</strain>
        <strain evidence="6">NKTCL-SG12</strain>
    </source>
</reference>